<keyword evidence="2" id="KW-1185">Reference proteome</keyword>
<organism evidence="1 2">
    <name type="scientific">Caerostris extrusa</name>
    <name type="common">Bark spider</name>
    <name type="synonym">Caerostris bankana</name>
    <dbReference type="NCBI Taxonomy" id="172846"/>
    <lineage>
        <taxon>Eukaryota</taxon>
        <taxon>Metazoa</taxon>
        <taxon>Ecdysozoa</taxon>
        <taxon>Arthropoda</taxon>
        <taxon>Chelicerata</taxon>
        <taxon>Arachnida</taxon>
        <taxon>Araneae</taxon>
        <taxon>Araneomorphae</taxon>
        <taxon>Entelegynae</taxon>
        <taxon>Araneoidea</taxon>
        <taxon>Araneidae</taxon>
        <taxon>Caerostris</taxon>
    </lineage>
</organism>
<reference evidence="1 2" key="1">
    <citation type="submission" date="2021-06" db="EMBL/GenBank/DDBJ databases">
        <title>Caerostris extrusa draft genome.</title>
        <authorList>
            <person name="Kono N."/>
            <person name="Arakawa K."/>
        </authorList>
    </citation>
    <scope>NUCLEOTIDE SEQUENCE [LARGE SCALE GENOMIC DNA]</scope>
</reference>
<dbReference type="EMBL" id="BPLR01021550">
    <property type="protein sequence ID" value="GIX91052.1"/>
    <property type="molecule type" value="Genomic_DNA"/>
</dbReference>
<evidence type="ECO:0000313" key="1">
    <source>
        <dbReference type="EMBL" id="GIX91052.1"/>
    </source>
</evidence>
<accession>A0AAV4P1H8</accession>
<gene>
    <name evidence="1" type="ORF">CEXT_531201</name>
</gene>
<name>A0AAV4P1H8_CAEEX</name>
<protein>
    <submittedName>
        <fullName evidence="1">Uncharacterized protein</fullName>
    </submittedName>
</protein>
<evidence type="ECO:0000313" key="2">
    <source>
        <dbReference type="Proteomes" id="UP001054945"/>
    </source>
</evidence>
<proteinExistence type="predicted"/>
<dbReference type="Proteomes" id="UP001054945">
    <property type="component" value="Unassembled WGS sequence"/>
</dbReference>
<sequence>MESQIRDSPKDNDIATQGNGFCKYTLTFIKEGHRLPSSNNRGKNSPLLFLAPSPYCLPGRNKRKNPAKLSSKYNTPCPLLTRAIDNGFCKHAGLIIQKKVTELPLSNNGENSPVLIFSLHSLCARAQQKEESSKTVL</sequence>
<dbReference type="AlphaFoldDB" id="A0AAV4P1H8"/>
<comment type="caution">
    <text evidence="1">The sequence shown here is derived from an EMBL/GenBank/DDBJ whole genome shotgun (WGS) entry which is preliminary data.</text>
</comment>